<gene>
    <name evidence="1" type="ORF">G6N76_04035</name>
</gene>
<dbReference type="InterPro" id="IPR011013">
    <property type="entry name" value="Gal_mutarotase_sf_dom"/>
</dbReference>
<keyword evidence="2" id="KW-1185">Reference proteome</keyword>
<dbReference type="InterPro" id="IPR014718">
    <property type="entry name" value="GH-type_carb-bd"/>
</dbReference>
<dbReference type="Proteomes" id="UP000477849">
    <property type="component" value="Unassembled WGS sequence"/>
</dbReference>
<dbReference type="PANTHER" id="PTHR11122:SF13">
    <property type="entry name" value="GLUCOSE-6-PHOSPHATE 1-EPIMERASE"/>
    <property type="match status" value="1"/>
</dbReference>
<protein>
    <submittedName>
        <fullName evidence="1">Aldose 1-epimerase family protein</fullName>
    </submittedName>
</protein>
<proteinExistence type="predicted"/>
<dbReference type="Gene3D" id="2.70.98.10">
    <property type="match status" value="1"/>
</dbReference>
<dbReference type="InterPro" id="IPR008183">
    <property type="entry name" value="Aldose_1/G6P_1-epimerase"/>
</dbReference>
<dbReference type="InterPro" id="IPR037481">
    <property type="entry name" value="LacX"/>
</dbReference>
<organism evidence="1 2">
    <name type="scientific">Rhizobium daejeonense</name>
    <dbReference type="NCBI Taxonomy" id="240521"/>
    <lineage>
        <taxon>Bacteria</taxon>
        <taxon>Pseudomonadati</taxon>
        <taxon>Pseudomonadota</taxon>
        <taxon>Alphaproteobacteria</taxon>
        <taxon>Hyphomicrobiales</taxon>
        <taxon>Rhizobiaceae</taxon>
        <taxon>Rhizobium/Agrobacterium group</taxon>
        <taxon>Rhizobium</taxon>
    </lineage>
</organism>
<evidence type="ECO:0000313" key="2">
    <source>
        <dbReference type="Proteomes" id="UP000477849"/>
    </source>
</evidence>
<accession>A0A6M1RNI2</accession>
<sequence>MPEIVSITNDRLTVEVSSSGAEMQSLVSSDGRSWLWNGDAAWWSGRSPILFPIVGKAPGNKLTIDGRHVDMAQHGFARRNEFALMGQTQTSCAHRLTATDATRAVYPFEFALTLTHSLDGNTLTVAAKVENLDEKPMPFGIGFHSAFSWPLPGAEGKQHMVLLANRAEPPLARLEDGLLRVDRLPSPFVEGKLDVSPEMFVEDAMIFPEGTGTGLTYGVAGGEALHFSFENLPNLALWTKPGAPFLCVEPWHGTAAAIGASDDITERPFTKILPPGEKARFAFAVEIPA</sequence>
<dbReference type="CDD" id="cd09024">
    <property type="entry name" value="Aldose_epim_lacX"/>
    <property type="match status" value="1"/>
</dbReference>
<dbReference type="EMBL" id="JAAKZH010000001">
    <property type="protein sequence ID" value="NGO62832.1"/>
    <property type="molecule type" value="Genomic_DNA"/>
</dbReference>
<dbReference type="GO" id="GO:0016853">
    <property type="term" value="F:isomerase activity"/>
    <property type="evidence" value="ECO:0007669"/>
    <property type="project" value="InterPro"/>
</dbReference>
<dbReference type="AlphaFoldDB" id="A0A6M1RNI2"/>
<dbReference type="PANTHER" id="PTHR11122">
    <property type="entry name" value="APOSPORY-ASSOCIATED PROTEIN C-RELATED"/>
    <property type="match status" value="1"/>
</dbReference>
<evidence type="ECO:0000313" key="1">
    <source>
        <dbReference type="EMBL" id="NGO62832.1"/>
    </source>
</evidence>
<dbReference type="GO" id="GO:0005975">
    <property type="term" value="P:carbohydrate metabolic process"/>
    <property type="evidence" value="ECO:0007669"/>
    <property type="project" value="InterPro"/>
</dbReference>
<reference evidence="1 2" key="1">
    <citation type="submission" date="2020-02" db="EMBL/GenBank/DDBJ databases">
        <title>Genome sequence of the type strain CCBAU10050 of Rhizobium daejeonense.</title>
        <authorList>
            <person name="Gao J."/>
            <person name="Sun J."/>
        </authorList>
    </citation>
    <scope>NUCLEOTIDE SEQUENCE [LARGE SCALE GENOMIC DNA]</scope>
    <source>
        <strain evidence="1 2">CCBAU10050</strain>
    </source>
</reference>
<comment type="caution">
    <text evidence="1">The sequence shown here is derived from an EMBL/GenBank/DDBJ whole genome shotgun (WGS) entry which is preliminary data.</text>
</comment>
<name>A0A6M1RNI2_9HYPH</name>
<dbReference type="SUPFAM" id="SSF74650">
    <property type="entry name" value="Galactose mutarotase-like"/>
    <property type="match status" value="1"/>
</dbReference>
<dbReference type="RefSeq" id="WP_163899731.1">
    <property type="nucleotide sequence ID" value="NZ_CP048427.1"/>
</dbReference>
<dbReference type="Pfam" id="PF01263">
    <property type="entry name" value="Aldose_epim"/>
    <property type="match status" value="1"/>
</dbReference>
<dbReference type="GO" id="GO:0030246">
    <property type="term" value="F:carbohydrate binding"/>
    <property type="evidence" value="ECO:0007669"/>
    <property type="project" value="InterPro"/>
</dbReference>